<dbReference type="EMBL" id="PSQE01000007">
    <property type="protein sequence ID" value="RHN49433.1"/>
    <property type="molecule type" value="Genomic_DNA"/>
</dbReference>
<organism evidence="2 3">
    <name type="scientific">Medicago truncatula</name>
    <name type="common">Barrel medic</name>
    <name type="synonym">Medicago tribuloides</name>
    <dbReference type="NCBI Taxonomy" id="3880"/>
    <lineage>
        <taxon>Eukaryota</taxon>
        <taxon>Viridiplantae</taxon>
        <taxon>Streptophyta</taxon>
        <taxon>Embryophyta</taxon>
        <taxon>Tracheophyta</taxon>
        <taxon>Spermatophyta</taxon>
        <taxon>Magnoliopsida</taxon>
        <taxon>eudicotyledons</taxon>
        <taxon>Gunneridae</taxon>
        <taxon>Pentapetalae</taxon>
        <taxon>rosids</taxon>
        <taxon>fabids</taxon>
        <taxon>Fabales</taxon>
        <taxon>Fabaceae</taxon>
        <taxon>Papilionoideae</taxon>
        <taxon>50 kb inversion clade</taxon>
        <taxon>NPAAA clade</taxon>
        <taxon>Hologalegina</taxon>
        <taxon>IRL clade</taxon>
        <taxon>Trifolieae</taxon>
        <taxon>Medicago</taxon>
    </lineage>
</organism>
<evidence type="ECO:0000313" key="3">
    <source>
        <dbReference type="Proteomes" id="UP000265566"/>
    </source>
</evidence>
<dbReference type="Proteomes" id="UP000265566">
    <property type="component" value="Chromosome 7"/>
</dbReference>
<comment type="caution">
    <text evidence="2">The sequence shown here is derived from an EMBL/GenBank/DDBJ whole genome shotgun (WGS) entry which is preliminary data.</text>
</comment>
<sequence length="206" mass="22106">MRTNPLAPTQTQTVIEPSASIHTTVHTGRSSKTIVAPSAKVNTSVQAHPNTVNIGKPSAKVYTNVKTTNTSQTTVKPSVDVSTTVNTSTHSKTFVKPYTIVKTICEPVLKSVPPKPSVAPTQAPRQSKSEGKKHGLGKVRRSGRNVWRTNANKKGPGKNMDDPIHIAEDCNADAQKETDPPVKVVPEAKLGSCLGLLRKVDTIKYV</sequence>
<feature type="region of interest" description="Disordered" evidence="1">
    <location>
        <begin position="111"/>
        <end position="164"/>
    </location>
</feature>
<evidence type="ECO:0000256" key="1">
    <source>
        <dbReference type="SAM" id="MobiDB-lite"/>
    </source>
</evidence>
<accession>A0A396H9T2</accession>
<dbReference type="AlphaFoldDB" id="A0A396H9T2"/>
<dbReference type="Gramene" id="rna44262">
    <property type="protein sequence ID" value="RHN49433.1"/>
    <property type="gene ID" value="gene44262"/>
</dbReference>
<gene>
    <name evidence="2" type="ORF">MtrunA17_Chr7g0274461</name>
</gene>
<name>A0A396H9T2_MEDTR</name>
<evidence type="ECO:0000313" key="2">
    <source>
        <dbReference type="EMBL" id="RHN49433.1"/>
    </source>
</evidence>
<protein>
    <submittedName>
        <fullName evidence="2">Uncharacterized protein</fullName>
    </submittedName>
</protein>
<feature type="compositionally biased region" description="Basic residues" evidence="1">
    <location>
        <begin position="134"/>
        <end position="143"/>
    </location>
</feature>
<proteinExistence type="predicted"/>
<reference evidence="3" key="1">
    <citation type="journal article" date="2018" name="Nat. Plants">
        <title>Whole-genome landscape of Medicago truncatula symbiotic genes.</title>
        <authorList>
            <person name="Pecrix Y."/>
            <person name="Staton S.E."/>
            <person name="Sallet E."/>
            <person name="Lelandais-Briere C."/>
            <person name="Moreau S."/>
            <person name="Carrere S."/>
            <person name="Blein T."/>
            <person name="Jardinaud M.F."/>
            <person name="Latrasse D."/>
            <person name="Zouine M."/>
            <person name="Zahm M."/>
            <person name="Kreplak J."/>
            <person name="Mayjonade B."/>
            <person name="Satge C."/>
            <person name="Perez M."/>
            <person name="Cauet S."/>
            <person name="Marande W."/>
            <person name="Chantry-Darmon C."/>
            <person name="Lopez-Roques C."/>
            <person name="Bouchez O."/>
            <person name="Berard A."/>
            <person name="Debelle F."/>
            <person name="Munos S."/>
            <person name="Bendahmane A."/>
            <person name="Berges H."/>
            <person name="Niebel A."/>
            <person name="Buitink J."/>
            <person name="Frugier F."/>
            <person name="Benhamed M."/>
            <person name="Crespi M."/>
            <person name="Gouzy J."/>
            <person name="Gamas P."/>
        </authorList>
    </citation>
    <scope>NUCLEOTIDE SEQUENCE [LARGE SCALE GENOMIC DNA]</scope>
    <source>
        <strain evidence="3">cv. Jemalong A17</strain>
    </source>
</reference>